<dbReference type="EMBL" id="JANPWB010000004">
    <property type="protein sequence ID" value="KAJ1195822.1"/>
    <property type="molecule type" value="Genomic_DNA"/>
</dbReference>
<sequence length="109" mass="11478">MYPSSTGGFPGPRQAPWLEPLGGYFITSQGAVHAGAEAPALPRVIILKAEASELRLKAGLDGSQTISFQSAPGQFTPISDVYRASEKKALRGRGRAGQGVLVLPDLFLL</sequence>
<dbReference type="Proteomes" id="UP001066276">
    <property type="component" value="Chromosome 2_2"/>
</dbReference>
<organism evidence="1 2">
    <name type="scientific">Pleurodeles waltl</name>
    <name type="common">Iberian ribbed newt</name>
    <dbReference type="NCBI Taxonomy" id="8319"/>
    <lineage>
        <taxon>Eukaryota</taxon>
        <taxon>Metazoa</taxon>
        <taxon>Chordata</taxon>
        <taxon>Craniata</taxon>
        <taxon>Vertebrata</taxon>
        <taxon>Euteleostomi</taxon>
        <taxon>Amphibia</taxon>
        <taxon>Batrachia</taxon>
        <taxon>Caudata</taxon>
        <taxon>Salamandroidea</taxon>
        <taxon>Salamandridae</taxon>
        <taxon>Pleurodelinae</taxon>
        <taxon>Pleurodeles</taxon>
    </lineage>
</organism>
<gene>
    <name evidence="1" type="ORF">NDU88_005090</name>
</gene>
<proteinExistence type="predicted"/>
<name>A0AAV7V4Y1_PLEWA</name>
<accession>A0AAV7V4Y1</accession>
<dbReference type="AlphaFoldDB" id="A0AAV7V4Y1"/>
<evidence type="ECO:0000313" key="1">
    <source>
        <dbReference type="EMBL" id="KAJ1195822.1"/>
    </source>
</evidence>
<comment type="caution">
    <text evidence="1">The sequence shown here is derived from an EMBL/GenBank/DDBJ whole genome shotgun (WGS) entry which is preliminary data.</text>
</comment>
<protein>
    <submittedName>
        <fullName evidence="1">Uncharacterized protein</fullName>
    </submittedName>
</protein>
<reference evidence="1" key="1">
    <citation type="journal article" date="2022" name="bioRxiv">
        <title>Sequencing and chromosome-scale assembly of the giantPleurodeles waltlgenome.</title>
        <authorList>
            <person name="Brown T."/>
            <person name="Elewa A."/>
            <person name="Iarovenko S."/>
            <person name="Subramanian E."/>
            <person name="Araus A.J."/>
            <person name="Petzold A."/>
            <person name="Susuki M."/>
            <person name="Suzuki K.-i.T."/>
            <person name="Hayashi T."/>
            <person name="Toyoda A."/>
            <person name="Oliveira C."/>
            <person name="Osipova E."/>
            <person name="Leigh N.D."/>
            <person name="Simon A."/>
            <person name="Yun M.H."/>
        </authorList>
    </citation>
    <scope>NUCLEOTIDE SEQUENCE</scope>
    <source>
        <strain evidence="1">20211129_DDA</strain>
        <tissue evidence="1">Liver</tissue>
    </source>
</reference>
<keyword evidence="2" id="KW-1185">Reference proteome</keyword>
<evidence type="ECO:0000313" key="2">
    <source>
        <dbReference type="Proteomes" id="UP001066276"/>
    </source>
</evidence>